<dbReference type="Proteomes" id="UP000770661">
    <property type="component" value="Unassembled WGS sequence"/>
</dbReference>
<feature type="region of interest" description="Disordered" evidence="1">
    <location>
        <begin position="1"/>
        <end position="38"/>
    </location>
</feature>
<organism evidence="3 4">
    <name type="scientific">Chionoecetes opilio</name>
    <name type="common">Atlantic snow crab</name>
    <name type="synonym">Cancer opilio</name>
    <dbReference type="NCBI Taxonomy" id="41210"/>
    <lineage>
        <taxon>Eukaryota</taxon>
        <taxon>Metazoa</taxon>
        <taxon>Ecdysozoa</taxon>
        <taxon>Arthropoda</taxon>
        <taxon>Crustacea</taxon>
        <taxon>Multicrustacea</taxon>
        <taxon>Malacostraca</taxon>
        <taxon>Eumalacostraca</taxon>
        <taxon>Eucarida</taxon>
        <taxon>Decapoda</taxon>
        <taxon>Pleocyemata</taxon>
        <taxon>Brachyura</taxon>
        <taxon>Eubrachyura</taxon>
        <taxon>Majoidea</taxon>
        <taxon>Majidae</taxon>
        <taxon>Chionoecetes</taxon>
    </lineage>
</organism>
<evidence type="ECO:0000256" key="1">
    <source>
        <dbReference type="SAM" id="MobiDB-lite"/>
    </source>
</evidence>
<accession>A0A8J5CF71</accession>
<proteinExistence type="predicted"/>
<sequence>MPRKVTSELLVVREEQEAKNQDPQAPDGGGGVGKRASMPILIRVKQTDGQIVTLRVLGPNTGQGPPPFYGPPPPGPPPQSYGPPFQPPPQYPPIMSPPLPQTSPPPPFTPKSERHLRQCDKPRPTKYYPRQPHQNTKSGSSSLQSTPPLSPKKEPIPKKNGGEEEVQGEDAEDSRNTLQHLLSQVKPPKVVEVTPHKAILQWVAPDLSGHQEELPVTELHYEVFLNDKLYTTIPTTQLTITGLKPATDFRVFFYCLCGSERGDSSGVTSFHTEPTVPDVPQLPKMVHKTKTSLQFRWTTNLKDNGSRVTAFILEVFGTSGEWTEVYRGKNKQHTISKLQPNTRYHARLAAVNDLGKSGQVLDAYEDVRFHRLKRAGTVVVPGHGILGMVFLGRSTVQKDLNDYSQETVAYTSGVVPSQPPSPTLEHASVTTLSLGWPKRPTDDIYTLQMEDSLNGYGFQPVYNGHETRFVCQQLRRNTSYRFRLCAYNDEGSSPFSEIAAYPTLSDRPKPPSSPLVKGRPKSSRLVVMWRPPVDNGGAAVSSYRVEMDQGSGFECIYSGEKLEAECTDLSPGKNYHVRVLCKSPGGKSDWSEVSTVTTEAVCPGVCHSPRLLGKPKASQLQLKWGDPDYDGGAPVQEFHVDMTAPDNDRRQVYRGRDHECTVASLLPGRPYIFLVRSVNRIGPGPWSEPLEVVSGAGPPDTPHPPHLACRSPHSVELGWEEPINNGAGIEQYNIQIAEVSCPHAESSESSSTCGDPESDLTFTSAYTGSATTTEVRNLSPATTYAFRAIHHDPPECAGPTTRTLQNVQGQPPRPSRMCRAIHHDPPECAGPTTMTLQNVQGQPPRPSRMCRAIHHDPPECVGPTTMTLQNVQGHPPRPSRMCRANHHDPPECAGPSHHDPPECVGQTTTTLQKCRANHQTLQNVQAIHHDPPECAGPSTTTLQNVQGRPPRPSRMWRAIHHDPPECAGPTTTTLQNVQGHPPEPSRKNIIAYRVCCINSAGASAWSSLATVTTPAAPPGPVTYISSTAAATTIILLWGEPASHGDPINHYVIEVGNRTITTPGPETEFTLTDLLPETLYK</sequence>
<reference evidence="3" key="1">
    <citation type="submission" date="2020-07" db="EMBL/GenBank/DDBJ databases">
        <title>The High-quality genome of the commercially important snow crab, Chionoecetes opilio.</title>
        <authorList>
            <person name="Jeong J.-H."/>
            <person name="Ryu S."/>
        </authorList>
    </citation>
    <scope>NUCLEOTIDE SEQUENCE</scope>
    <source>
        <strain evidence="3">MADBK_172401_WGS</strain>
        <tissue evidence="3">Digestive gland</tissue>
    </source>
</reference>
<feature type="domain" description="Fibronectin type-III" evidence="2">
    <location>
        <begin position="510"/>
        <end position="601"/>
    </location>
</feature>
<dbReference type="InterPro" id="IPR003961">
    <property type="entry name" value="FN3_dom"/>
</dbReference>
<feature type="compositionally biased region" description="Acidic residues" evidence="1">
    <location>
        <begin position="163"/>
        <end position="172"/>
    </location>
</feature>
<evidence type="ECO:0000313" key="3">
    <source>
        <dbReference type="EMBL" id="KAG0710430.1"/>
    </source>
</evidence>
<dbReference type="PANTHER" id="PTHR24099:SF11">
    <property type="entry name" value="FIBRONECTIN TYPE III DOMAIN-CONTAINING 3BA-RELATED"/>
    <property type="match status" value="1"/>
</dbReference>
<comment type="caution">
    <text evidence="3">The sequence shown here is derived from an EMBL/GenBank/DDBJ whole genome shotgun (WGS) entry which is preliminary data.</text>
</comment>
<feature type="compositionally biased region" description="Basic and acidic residues" evidence="1">
    <location>
        <begin position="151"/>
        <end position="162"/>
    </location>
</feature>
<feature type="region of interest" description="Disordered" evidence="1">
    <location>
        <begin position="56"/>
        <end position="175"/>
    </location>
</feature>
<evidence type="ECO:0000313" key="4">
    <source>
        <dbReference type="Proteomes" id="UP000770661"/>
    </source>
</evidence>
<keyword evidence="4" id="KW-1185">Reference proteome</keyword>
<dbReference type="SMART" id="SM00060">
    <property type="entry name" value="FN3"/>
    <property type="match status" value="6"/>
</dbReference>
<dbReference type="InterPro" id="IPR013783">
    <property type="entry name" value="Ig-like_fold"/>
</dbReference>
<dbReference type="SUPFAM" id="SSF49265">
    <property type="entry name" value="Fibronectin type III"/>
    <property type="match status" value="5"/>
</dbReference>
<dbReference type="Gene3D" id="2.60.40.10">
    <property type="entry name" value="Immunoglobulins"/>
    <property type="match status" value="7"/>
</dbReference>
<feature type="compositionally biased region" description="Basic and acidic residues" evidence="1">
    <location>
        <begin position="11"/>
        <end position="20"/>
    </location>
</feature>
<evidence type="ECO:0000259" key="2">
    <source>
        <dbReference type="PROSITE" id="PS50853"/>
    </source>
</evidence>
<dbReference type="Pfam" id="PF00041">
    <property type="entry name" value="fn3"/>
    <property type="match status" value="4"/>
</dbReference>
<feature type="domain" description="Fibronectin type-III" evidence="2">
    <location>
        <begin position="605"/>
        <end position="699"/>
    </location>
</feature>
<protein>
    <submittedName>
        <fullName evidence="3">Fibronectin type-III domain-containing protein 3a</fullName>
    </submittedName>
</protein>
<name>A0A8J5CF71_CHIOP</name>
<feature type="compositionally biased region" description="Basic and acidic residues" evidence="1">
    <location>
        <begin position="111"/>
        <end position="123"/>
    </location>
</feature>
<dbReference type="CDD" id="cd00063">
    <property type="entry name" value="FN3"/>
    <property type="match status" value="7"/>
</dbReference>
<feature type="compositionally biased region" description="Low complexity" evidence="1">
    <location>
        <begin position="136"/>
        <end position="147"/>
    </location>
</feature>
<feature type="domain" description="Fibronectin type-III" evidence="2">
    <location>
        <begin position="279"/>
        <end position="372"/>
    </location>
</feature>
<feature type="compositionally biased region" description="Pro residues" evidence="1">
    <location>
        <begin position="64"/>
        <end position="109"/>
    </location>
</feature>
<dbReference type="PROSITE" id="PS50853">
    <property type="entry name" value="FN3"/>
    <property type="match status" value="7"/>
</dbReference>
<dbReference type="InterPro" id="IPR036116">
    <property type="entry name" value="FN3_sf"/>
</dbReference>
<dbReference type="PANTHER" id="PTHR24099">
    <property type="entry name" value="E3 UBIQUITIN-PROTEIN LIGASE TRIM36-RELATED"/>
    <property type="match status" value="1"/>
</dbReference>
<feature type="domain" description="Fibronectin type-III" evidence="2">
    <location>
        <begin position="184"/>
        <end position="275"/>
    </location>
</feature>
<feature type="domain" description="Fibronectin type-III" evidence="2">
    <location>
        <begin position="418"/>
        <end position="506"/>
    </location>
</feature>
<dbReference type="EMBL" id="JACEEZ010024208">
    <property type="protein sequence ID" value="KAG0710430.1"/>
    <property type="molecule type" value="Genomic_DNA"/>
</dbReference>
<dbReference type="AlphaFoldDB" id="A0A8J5CF71"/>
<feature type="domain" description="Fibronectin type-III" evidence="2">
    <location>
        <begin position="701"/>
        <end position="812"/>
    </location>
</feature>
<gene>
    <name evidence="3" type="primary">FNDC3A_0</name>
    <name evidence="3" type="ORF">GWK47_022797</name>
</gene>
<dbReference type="InterPro" id="IPR050617">
    <property type="entry name" value="E3_ligase_FN3/SPRY"/>
</dbReference>
<dbReference type="OrthoDB" id="443915at2759"/>
<feature type="domain" description="Fibronectin type-III" evidence="2">
    <location>
        <begin position="1017"/>
        <end position="1080"/>
    </location>
</feature>